<keyword evidence="4" id="KW-1185">Reference proteome</keyword>
<feature type="compositionally biased region" description="Polar residues" evidence="1">
    <location>
        <begin position="1682"/>
        <end position="1697"/>
    </location>
</feature>
<feature type="compositionally biased region" description="Basic and acidic residues" evidence="1">
    <location>
        <begin position="1407"/>
        <end position="1417"/>
    </location>
</feature>
<dbReference type="RefSeq" id="WP_145207557.1">
    <property type="nucleotide sequence ID" value="NZ_CP036432.1"/>
</dbReference>
<dbReference type="EMBL" id="CP036432">
    <property type="protein sequence ID" value="QDV81813.1"/>
    <property type="molecule type" value="Genomic_DNA"/>
</dbReference>
<feature type="compositionally biased region" description="Polar residues" evidence="1">
    <location>
        <begin position="1359"/>
        <end position="1389"/>
    </location>
</feature>
<feature type="compositionally biased region" description="Acidic residues" evidence="1">
    <location>
        <begin position="1904"/>
        <end position="1916"/>
    </location>
</feature>
<feature type="compositionally biased region" description="Low complexity" evidence="1">
    <location>
        <begin position="1653"/>
        <end position="1663"/>
    </location>
</feature>
<name>A0ABX5XIJ4_9BACT</name>
<feature type="compositionally biased region" description="Polar residues" evidence="1">
    <location>
        <begin position="1627"/>
        <end position="1636"/>
    </location>
</feature>
<feature type="transmembrane region" description="Helical" evidence="2">
    <location>
        <begin position="33"/>
        <end position="59"/>
    </location>
</feature>
<feature type="region of interest" description="Disordered" evidence="1">
    <location>
        <begin position="1169"/>
        <end position="1201"/>
    </location>
</feature>
<evidence type="ECO:0000313" key="3">
    <source>
        <dbReference type="EMBL" id="QDV81813.1"/>
    </source>
</evidence>
<organism evidence="3 4">
    <name type="scientific">Stieleria magnilauensis</name>
    <dbReference type="NCBI Taxonomy" id="2527963"/>
    <lineage>
        <taxon>Bacteria</taxon>
        <taxon>Pseudomonadati</taxon>
        <taxon>Planctomycetota</taxon>
        <taxon>Planctomycetia</taxon>
        <taxon>Pirellulales</taxon>
        <taxon>Pirellulaceae</taxon>
        <taxon>Stieleria</taxon>
    </lineage>
</organism>
<evidence type="ECO:0008006" key="5">
    <source>
        <dbReference type="Google" id="ProtNLM"/>
    </source>
</evidence>
<feature type="transmembrane region" description="Helical" evidence="2">
    <location>
        <begin position="159"/>
        <end position="177"/>
    </location>
</feature>
<feature type="region of interest" description="Disordered" evidence="1">
    <location>
        <begin position="246"/>
        <end position="285"/>
    </location>
</feature>
<keyword evidence="2" id="KW-1133">Transmembrane helix</keyword>
<feature type="compositionally biased region" description="Basic and acidic residues" evidence="1">
    <location>
        <begin position="1343"/>
        <end position="1358"/>
    </location>
</feature>
<feature type="compositionally biased region" description="Basic and acidic residues" evidence="1">
    <location>
        <begin position="1083"/>
        <end position="1100"/>
    </location>
</feature>
<feature type="compositionally biased region" description="Basic and acidic residues" evidence="1">
    <location>
        <begin position="1611"/>
        <end position="1623"/>
    </location>
</feature>
<feature type="compositionally biased region" description="Polar residues" evidence="1">
    <location>
        <begin position="1876"/>
        <end position="1901"/>
    </location>
</feature>
<proteinExistence type="predicted"/>
<feature type="region of interest" description="Disordered" evidence="1">
    <location>
        <begin position="1289"/>
        <end position="1310"/>
    </location>
</feature>
<feature type="compositionally biased region" description="Polar residues" evidence="1">
    <location>
        <begin position="1809"/>
        <end position="1836"/>
    </location>
</feature>
<feature type="compositionally biased region" description="Low complexity" evidence="1">
    <location>
        <begin position="1706"/>
        <end position="1776"/>
    </location>
</feature>
<feature type="compositionally biased region" description="Low complexity" evidence="1">
    <location>
        <begin position="1791"/>
        <end position="1808"/>
    </location>
</feature>
<dbReference type="Proteomes" id="UP000318081">
    <property type="component" value="Chromosome"/>
</dbReference>
<keyword evidence="2" id="KW-0472">Membrane</keyword>
<protein>
    <recommendedName>
        <fullName evidence="5">Chromosome partition protein Smc</fullName>
    </recommendedName>
</protein>
<feature type="region of interest" description="Disordered" evidence="1">
    <location>
        <begin position="1083"/>
        <end position="1113"/>
    </location>
</feature>
<sequence length="1969" mass="217889">MATVREHSRARTGLDPITTRTLAAFRRRRGMLLAARAIGVGLLVFISLALLLATLDYLFFFSDAVRWTLSIGIYVATAAAMWLTGLSSFAARDELEIARHVESVAPNLRENLVAAVELADPDSANGSAYFRRLLQSRVARRIAKVDVGQVLPLRLVRRWVLSGSTVALFCIALMFIPSAQFGRRFARAALPGFAIERASRTKVTILEPSPMSGYVAERDAVGVIVRVDGAEADDVMLHWRSADGTSGESLMTPRMDASAFRPGDSSDATTASSGPDASDSVASDDAPGGRFAANLSVGSVPIQYRITAGDAITLWHELTPLPRPRVVRYEKRYRLPTYARLDDRTADEEHGDLKALQGTTAEVTVTFDQPVENPVVRFGVRGARSEMEPVDESSTKFLTRISIKTSGQYQVDATSVRSGLDNPFSPTNMITPVLDTPPIVRWSNETKPSQMVSSLDVVEMAAYAADDLPLERVIQEVRVNERRFESYALPIEAENRKLDLNWSWDMMHRLGENSRTPQLSAGDLVRTRLVAIDRRGARTESTLIEFLIAGDGFDADRHQFLQPFAQQVDRIMKWSQQSKQLAEDLQDIGNSGDFEGLEEIDTKWKPLQQESVALVKSLSETLTATQNTASASMTELVGRAIIDVETRLDGQIKQMQWLSENQADVWSKEHEKNRQAVGREANQTAYQCDRLGEFAQARFALALSASLYSDVSMLRESVNRLVDEMPRQRLPRYLTLVAGQLAEIDRLIAQYESLLSPQHSQHLSGESWMRWSQRWNLQIETLLEDQARRDQVYAVLKSLRDEVKDKPQHVVYSATHDTVLRWGRDLRKEMGYLSDLTRRLFDAGREWQAAQKATQGDRNADDAVKNGLAVQWGQLKWQTERNRLMVGAAGQEKLNRAKSKVDLKYAADQNLFVRAIKNVTENGYQDYEDEPADRVLNSIAAAISTLQAASDIAAAREDWLAIREGENQSDTAPLRKIYHPIWFKLQDIRIELGVRYLRQSQVDWETVLRPIDETRHNDDHTQANNRIDPRRWNLDRFASAGKPLESLARDLQTGLVGLSEKTEQARDVLRRYVLTLSEQAREAAEKAEQAKQETDQRPDASEESAEEVQPRQEEAIEKATETIGALIDQANTTDIIDDQQREIARDADAAAELIAEAVQKTKDALKEAETAQSDQQRDEALESAEQKLGELSERLEQTADHFEKIENGDDIAESREQLRQAEAQLKAAEELEQRYDSASEMADAAKQDPRELLRQLEEELQRNEPMQNALSEIAEKIVGEVAENLKQAAKDEDELQRRLESDDDAFAEQKRQKQLMLDEFIGRAKTLRDRTLATASKTAGWGDDPKTRESIEQTRQKLNDSINQAEQVSRSKPTLSELQSATRQMQQDVKQAAEETRQAAGQLAQQAEKDLHGDKQKRNTAAESMQRNENQLRNDELRALDQQRKKWASTEKDAGRRVRENEQKKRSAENALNREQDKLKKNPDNDWHKREVEKQQDLIAEASRAIEQSRQTKDLATERGKEAVKRANEINQTKVAPLDKANPAAQLGEKVANNAAERLQQLAQELGQLADDSDIAPDLRATSESAESLAKQQGLVQDNVQTATDDLARASRHEARLENDRAAEQLAQASRQTEQLAGQAAKQAGEQLEQTADESNNAAAAAEALHDAKEKIAAQAEAVQSMLGQSQTPDGQSSQPPGESGDSDRPAPSQSASADATQSPSQQPSQQPSQPSSPTPSGTASESGQQPSSGQQAAQSGQPSSSQPSSSQPSGNQPSARQMAQTLDELDRSLAAQASQSVQQPSDSQPASGQPSEGDQGQPASGQSGNEPGGQPSNDPNVDGRPGSGQPPQNAVEASPTLAQMLEAQMQQAARERLKSLQQAQAGEQPGEPSNSDASSPNPVSESGEGDMPDGPDEIDLIQGAIADGDWGDLRRRGVDDAAQGRSIQIPPGYSREIKAYFKALSKRAAESK</sequence>
<evidence type="ECO:0000256" key="2">
    <source>
        <dbReference type="SAM" id="Phobius"/>
    </source>
</evidence>
<accession>A0ABX5XIJ4</accession>
<keyword evidence="2" id="KW-0812">Transmembrane</keyword>
<feature type="compositionally biased region" description="Low complexity" evidence="1">
    <location>
        <begin position="271"/>
        <end position="285"/>
    </location>
</feature>
<feature type="compositionally biased region" description="Polar residues" evidence="1">
    <location>
        <begin position="1419"/>
        <end position="1429"/>
    </location>
</feature>
<feature type="compositionally biased region" description="Low complexity" evidence="1">
    <location>
        <begin position="1858"/>
        <end position="1869"/>
    </location>
</feature>
<feature type="compositionally biased region" description="Basic and acidic residues" evidence="1">
    <location>
        <begin position="1430"/>
        <end position="1496"/>
    </location>
</feature>
<reference evidence="3 4" key="1">
    <citation type="submission" date="2019-02" db="EMBL/GenBank/DDBJ databases">
        <title>Deep-cultivation of Planctomycetes and their phenomic and genomic characterization uncovers novel biology.</title>
        <authorList>
            <person name="Wiegand S."/>
            <person name="Jogler M."/>
            <person name="Boedeker C."/>
            <person name="Pinto D."/>
            <person name="Vollmers J."/>
            <person name="Rivas-Marin E."/>
            <person name="Kohn T."/>
            <person name="Peeters S.H."/>
            <person name="Heuer A."/>
            <person name="Rast P."/>
            <person name="Oberbeckmann S."/>
            <person name="Bunk B."/>
            <person name="Jeske O."/>
            <person name="Meyerdierks A."/>
            <person name="Storesund J.E."/>
            <person name="Kallscheuer N."/>
            <person name="Luecker S."/>
            <person name="Lage O.M."/>
            <person name="Pohl T."/>
            <person name="Merkel B.J."/>
            <person name="Hornburger P."/>
            <person name="Mueller R.-W."/>
            <person name="Bruemmer F."/>
            <person name="Labrenz M."/>
            <person name="Spormann A.M."/>
            <person name="Op den Camp H."/>
            <person name="Overmann J."/>
            <person name="Amann R."/>
            <person name="Jetten M.S.M."/>
            <person name="Mascher T."/>
            <person name="Medema M.H."/>
            <person name="Devos D.P."/>
            <person name="Kaster A.-K."/>
            <person name="Ovreas L."/>
            <person name="Rohde M."/>
            <person name="Galperin M.Y."/>
            <person name="Jogler C."/>
        </authorList>
    </citation>
    <scope>NUCLEOTIDE SEQUENCE [LARGE SCALE GENOMIC DNA]</scope>
    <source>
        <strain evidence="3 4">TBK1r</strain>
    </source>
</reference>
<evidence type="ECO:0000256" key="1">
    <source>
        <dbReference type="SAM" id="MobiDB-lite"/>
    </source>
</evidence>
<feature type="compositionally biased region" description="Basic and acidic residues" evidence="1">
    <location>
        <begin position="1510"/>
        <end position="1528"/>
    </location>
</feature>
<gene>
    <name evidence="3" type="ORF">TBK1r_07350</name>
</gene>
<feature type="region of interest" description="Disordered" evidence="1">
    <location>
        <begin position="1611"/>
        <end position="1949"/>
    </location>
</feature>
<evidence type="ECO:0000313" key="4">
    <source>
        <dbReference type="Proteomes" id="UP000318081"/>
    </source>
</evidence>
<feature type="transmembrane region" description="Helical" evidence="2">
    <location>
        <begin position="71"/>
        <end position="91"/>
    </location>
</feature>
<feature type="region of interest" description="Disordered" evidence="1">
    <location>
        <begin position="1326"/>
        <end position="1549"/>
    </location>
</feature>